<evidence type="ECO:0000259" key="4">
    <source>
        <dbReference type="PROSITE" id="PS50240"/>
    </source>
</evidence>
<reference evidence="5" key="1">
    <citation type="submission" date="2021-06" db="EMBL/GenBank/DDBJ databases">
        <title>Parelaphostrongylus tenuis whole genome reference sequence.</title>
        <authorList>
            <person name="Garwood T.J."/>
            <person name="Larsen P.A."/>
            <person name="Fountain-Jones N.M."/>
            <person name="Garbe J.R."/>
            <person name="Macchietto M.G."/>
            <person name="Kania S.A."/>
            <person name="Gerhold R.W."/>
            <person name="Richards J.E."/>
            <person name="Wolf T.M."/>
        </authorList>
    </citation>
    <scope>NUCLEOTIDE SEQUENCE</scope>
    <source>
        <strain evidence="5">MNPRO001-30</strain>
        <tissue evidence="5">Meninges</tissue>
    </source>
</reference>
<dbReference type="InterPro" id="IPR001254">
    <property type="entry name" value="Trypsin_dom"/>
</dbReference>
<dbReference type="Proteomes" id="UP001196413">
    <property type="component" value="Unassembled WGS sequence"/>
</dbReference>
<proteinExistence type="predicted"/>
<dbReference type="InterPro" id="IPR001314">
    <property type="entry name" value="Peptidase_S1A"/>
</dbReference>
<dbReference type="GO" id="GO:0004252">
    <property type="term" value="F:serine-type endopeptidase activity"/>
    <property type="evidence" value="ECO:0007669"/>
    <property type="project" value="InterPro"/>
</dbReference>
<dbReference type="InterPro" id="IPR033116">
    <property type="entry name" value="TRYPSIN_SER"/>
</dbReference>
<evidence type="ECO:0000313" key="5">
    <source>
        <dbReference type="EMBL" id="KAJ1364830.1"/>
    </source>
</evidence>
<gene>
    <name evidence="5" type="primary">CLIPD1</name>
    <name evidence="5" type="ORF">KIN20_025008</name>
</gene>
<dbReference type="PROSITE" id="PS00135">
    <property type="entry name" value="TRYPSIN_SER"/>
    <property type="match status" value="1"/>
</dbReference>
<dbReference type="InterPro" id="IPR051333">
    <property type="entry name" value="CLIP_Serine_Protease"/>
</dbReference>
<dbReference type="Gene3D" id="2.40.10.10">
    <property type="entry name" value="Trypsin-like serine proteases"/>
    <property type="match status" value="1"/>
</dbReference>
<accession>A0AAD5MUI0</accession>
<sequence>MNVAVVLLLIITVFNCIAQLQEYSGKISNTERSRNQHFCGGQGRNIQRRSVGGVAAKRGEFPWIASVFVEDSKIKPIACTGVMISTRHLLTAAHCVTKRVRNHYSLCGSGRHPSTIYEQLNEANTTVYVGSHCRVPRWCSYKTPEYSIVQMHVYPGYNPCNFDNDLAIVEISGNVYRVGVPICMPSENEELSVELVAAGYGINPHDTLHRRLHAVNLTYYTLTSANAILTKTPGRSICSGDSGGPLFKTTQSRAIVVGITSSHTGDCKGFGPTEGSMIDFKAYDYNSA</sequence>
<feature type="signal peptide" evidence="3">
    <location>
        <begin position="1"/>
        <end position="18"/>
    </location>
</feature>
<organism evidence="5 6">
    <name type="scientific">Parelaphostrongylus tenuis</name>
    <name type="common">Meningeal worm</name>
    <dbReference type="NCBI Taxonomy" id="148309"/>
    <lineage>
        <taxon>Eukaryota</taxon>
        <taxon>Metazoa</taxon>
        <taxon>Ecdysozoa</taxon>
        <taxon>Nematoda</taxon>
        <taxon>Chromadorea</taxon>
        <taxon>Rhabditida</taxon>
        <taxon>Rhabditina</taxon>
        <taxon>Rhabditomorpha</taxon>
        <taxon>Strongyloidea</taxon>
        <taxon>Metastrongylidae</taxon>
        <taxon>Parelaphostrongylus</taxon>
    </lineage>
</organism>
<keyword evidence="2 5" id="KW-0645">Protease</keyword>
<evidence type="ECO:0000256" key="3">
    <source>
        <dbReference type="SAM" id="SignalP"/>
    </source>
</evidence>
<evidence type="ECO:0000313" key="6">
    <source>
        <dbReference type="Proteomes" id="UP001196413"/>
    </source>
</evidence>
<feature type="chain" id="PRO_5042009413" evidence="3">
    <location>
        <begin position="19"/>
        <end position="288"/>
    </location>
</feature>
<dbReference type="InterPro" id="IPR009003">
    <property type="entry name" value="Peptidase_S1_PA"/>
</dbReference>
<feature type="domain" description="Peptidase S1" evidence="4">
    <location>
        <begin position="50"/>
        <end position="267"/>
    </location>
</feature>
<dbReference type="PANTHER" id="PTHR24260:SF136">
    <property type="entry name" value="GH08193P-RELATED"/>
    <property type="match status" value="1"/>
</dbReference>
<keyword evidence="2" id="KW-0720">Serine protease</keyword>
<keyword evidence="6" id="KW-1185">Reference proteome</keyword>
<dbReference type="EMBL" id="JAHQIW010005076">
    <property type="protein sequence ID" value="KAJ1364830.1"/>
    <property type="molecule type" value="Genomic_DNA"/>
</dbReference>
<dbReference type="PRINTS" id="PR00722">
    <property type="entry name" value="CHYMOTRYPSIN"/>
</dbReference>
<dbReference type="PROSITE" id="PS00134">
    <property type="entry name" value="TRYPSIN_HIS"/>
    <property type="match status" value="1"/>
</dbReference>
<comment type="caution">
    <text evidence="5">The sequence shown here is derived from an EMBL/GenBank/DDBJ whole genome shotgun (WGS) entry which is preliminary data.</text>
</comment>
<dbReference type="GO" id="GO:0006508">
    <property type="term" value="P:proteolysis"/>
    <property type="evidence" value="ECO:0007669"/>
    <property type="project" value="UniProtKB-KW"/>
</dbReference>
<keyword evidence="3" id="KW-0732">Signal</keyword>
<evidence type="ECO:0000256" key="2">
    <source>
        <dbReference type="RuleBase" id="RU363034"/>
    </source>
</evidence>
<evidence type="ECO:0000256" key="1">
    <source>
        <dbReference type="ARBA" id="ARBA00023157"/>
    </source>
</evidence>
<dbReference type="InterPro" id="IPR018114">
    <property type="entry name" value="TRYPSIN_HIS"/>
</dbReference>
<keyword evidence="2" id="KW-0378">Hydrolase</keyword>
<name>A0AAD5MUI0_PARTN</name>
<dbReference type="SMART" id="SM00020">
    <property type="entry name" value="Tryp_SPc"/>
    <property type="match status" value="1"/>
</dbReference>
<keyword evidence="1" id="KW-1015">Disulfide bond</keyword>
<protein>
    <submittedName>
        <fullName evidence="5">Serine protease</fullName>
    </submittedName>
</protein>
<dbReference type="PROSITE" id="PS50240">
    <property type="entry name" value="TRYPSIN_DOM"/>
    <property type="match status" value="1"/>
</dbReference>
<dbReference type="SUPFAM" id="SSF50494">
    <property type="entry name" value="Trypsin-like serine proteases"/>
    <property type="match status" value="1"/>
</dbReference>
<dbReference type="Pfam" id="PF00089">
    <property type="entry name" value="Trypsin"/>
    <property type="match status" value="1"/>
</dbReference>
<dbReference type="InterPro" id="IPR043504">
    <property type="entry name" value="Peptidase_S1_PA_chymotrypsin"/>
</dbReference>
<dbReference type="AlphaFoldDB" id="A0AAD5MUI0"/>
<dbReference type="PANTHER" id="PTHR24260">
    <property type="match status" value="1"/>
</dbReference>